<evidence type="ECO:0000313" key="8">
    <source>
        <dbReference type="Proteomes" id="UP001209878"/>
    </source>
</evidence>
<feature type="transmembrane region" description="Helical" evidence="5">
    <location>
        <begin position="72"/>
        <end position="95"/>
    </location>
</feature>
<evidence type="ECO:0000256" key="2">
    <source>
        <dbReference type="ARBA" id="ARBA00022692"/>
    </source>
</evidence>
<dbReference type="SMART" id="SM01381">
    <property type="entry name" value="7TM_GPCR_Srsx"/>
    <property type="match status" value="1"/>
</dbReference>
<evidence type="ECO:0000256" key="5">
    <source>
        <dbReference type="SAM" id="Phobius"/>
    </source>
</evidence>
<keyword evidence="3 5" id="KW-1133">Transmembrane helix</keyword>
<feature type="transmembrane region" description="Helical" evidence="5">
    <location>
        <begin position="237"/>
        <end position="257"/>
    </location>
</feature>
<dbReference type="InterPro" id="IPR052954">
    <property type="entry name" value="GPCR-Ligand_Int"/>
</dbReference>
<comment type="caution">
    <text evidence="7">The sequence shown here is derived from an EMBL/GenBank/DDBJ whole genome shotgun (WGS) entry which is preliminary data.</text>
</comment>
<feature type="domain" description="G-protein coupled receptors family 1 profile" evidence="6">
    <location>
        <begin position="53"/>
        <end position="293"/>
    </location>
</feature>
<evidence type="ECO:0000259" key="6">
    <source>
        <dbReference type="PROSITE" id="PS50262"/>
    </source>
</evidence>
<name>A0AAD9P9H9_RIDPI</name>
<dbReference type="InterPro" id="IPR017452">
    <property type="entry name" value="GPCR_Rhodpsn_7TM"/>
</dbReference>
<keyword evidence="8" id="KW-1185">Reference proteome</keyword>
<dbReference type="GO" id="GO:0016020">
    <property type="term" value="C:membrane"/>
    <property type="evidence" value="ECO:0007669"/>
    <property type="project" value="UniProtKB-SubCell"/>
</dbReference>
<feature type="transmembrane region" description="Helical" evidence="5">
    <location>
        <begin position="186"/>
        <end position="208"/>
    </location>
</feature>
<evidence type="ECO:0000256" key="3">
    <source>
        <dbReference type="ARBA" id="ARBA00022989"/>
    </source>
</evidence>
<protein>
    <recommendedName>
        <fullName evidence="6">G-protein coupled receptors family 1 profile domain-containing protein</fullName>
    </recommendedName>
</protein>
<dbReference type="Proteomes" id="UP001209878">
    <property type="component" value="Unassembled WGS sequence"/>
</dbReference>
<dbReference type="AlphaFoldDB" id="A0AAD9P9H9"/>
<feature type="transmembrane region" description="Helical" evidence="5">
    <location>
        <begin position="146"/>
        <end position="166"/>
    </location>
</feature>
<sequence>MDGDMFALPNVTASPFSEVDATTGASISEEARLTKIIVTHILIPVIAVLGVLGNVLNIVVLSRKWMRSSTNYYLTALAIYDILYLVFAFTLTVILRKPSATNAVVHVLIDIASNTGVWLTLTFTIERYIGVCHPMRGRVLCTTKRAKYVIASVCIAGALVTFPGYFRPVIGDWPSFKLGYMNLIQALFTYLPLTLLLIFNTLLVRSVMRASRERAAMMQGTTTSSRRARRAAEQTRVTTMLIVVVVVFLVCQLPQAVMNTVAATMETTDNLRILFSIGNLLVVINSAVNFVLYSSVSGKFRRTFRHVFLRCASRSEPARHNLFSEGNTHASPQVTTHLVTGSPAVSQRSSAVSQNGYEALAKSGAPSAKAPANNTAKSLVKNDFLQVNPDLRR</sequence>
<dbReference type="InterPro" id="IPR000276">
    <property type="entry name" value="GPCR_Rhodpsn"/>
</dbReference>
<dbReference type="PANTHER" id="PTHR46641:SF22">
    <property type="entry name" value="PROCTOLIN RECEPTOR, ISOFORM A"/>
    <property type="match status" value="1"/>
</dbReference>
<feature type="transmembrane region" description="Helical" evidence="5">
    <location>
        <begin position="277"/>
        <end position="296"/>
    </location>
</feature>
<organism evidence="7 8">
    <name type="scientific">Ridgeia piscesae</name>
    <name type="common">Tubeworm</name>
    <dbReference type="NCBI Taxonomy" id="27915"/>
    <lineage>
        <taxon>Eukaryota</taxon>
        <taxon>Metazoa</taxon>
        <taxon>Spiralia</taxon>
        <taxon>Lophotrochozoa</taxon>
        <taxon>Annelida</taxon>
        <taxon>Polychaeta</taxon>
        <taxon>Sedentaria</taxon>
        <taxon>Canalipalpata</taxon>
        <taxon>Sabellida</taxon>
        <taxon>Siboglinidae</taxon>
        <taxon>Ridgeia</taxon>
    </lineage>
</organism>
<dbReference type="Gene3D" id="1.20.1070.10">
    <property type="entry name" value="Rhodopsin 7-helix transmembrane proteins"/>
    <property type="match status" value="1"/>
</dbReference>
<reference evidence="7" key="1">
    <citation type="journal article" date="2023" name="Mol. Biol. Evol.">
        <title>Third-Generation Sequencing Reveals the Adaptive Role of the Epigenome in Three Deep-Sea Polychaetes.</title>
        <authorList>
            <person name="Perez M."/>
            <person name="Aroh O."/>
            <person name="Sun Y."/>
            <person name="Lan Y."/>
            <person name="Juniper S.K."/>
            <person name="Young C.R."/>
            <person name="Angers B."/>
            <person name="Qian P.Y."/>
        </authorList>
    </citation>
    <scope>NUCLEOTIDE SEQUENCE</scope>
    <source>
        <strain evidence="7">R07B-5</strain>
    </source>
</reference>
<dbReference type="GO" id="GO:0004930">
    <property type="term" value="F:G protein-coupled receptor activity"/>
    <property type="evidence" value="ECO:0007669"/>
    <property type="project" value="InterPro"/>
</dbReference>
<keyword evidence="4 5" id="KW-0472">Membrane</keyword>
<dbReference type="SUPFAM" id="SSF81321">
    <property type="entry name" value="Family A G protein-coupled receptor-like"/>
    <property type="match status" value="1"/>
</dbReference>
<comment type="subcellular location">
    <subcellularLocation>
        <location evidence="1">Membrane</location>
    </subcellularLocation>
</comment>
<feature type="transmembrane region" description="Helical" evidence="5">
    <location>
        <begin position="36"/>
        <end position="60"/>
    </location>
</feature>
<evidence type="ECO:0000256" key="4">
    <source>
        <dbReference type="ARBA" id="ARBA00023136"/>
    </source>
</evidence>
<gene>
    <name evidence="7" type="ORF">NP493_74g02000</name>
</gene>
<dbReference type="CDD" id="cd14978">
    <property type="entry name" value="7tmA_FMRFamide_R-like"/>
    <property type="match status" value="1"/>
</dbReference>
<dbReference type="PANTHER" id="PTHR46641">
    <property type="entry name" value="FMRFAMIDE RECEPTOR-RELATED"/>
    <property type="match status" value="1"/>
</dbReference>
<proteinExistence type="predicted"/>
<accession>A0AAD9P9H9</accession>
<evidence type="ECO:0000313" key="7">
    <source>
        <dbReference type="EMBL" id="KAK2190609.1"/>
    </source>
</evidence>
<dbReference type="Pfam" id="PF00001">
    <property type="entry name" value="7tm_1"/>
    <property type="match status" value="1"/>
</dbReference>
<feature type="transmembrane region" description="Helical" evidence="5">
    <location>
        <begin position="107"/>
        <end position="125"/>
    </location>
</feature>
<dbReference type="PROSITE" id="PS50262">
    <property type="entry name" value="G_PROTEIN_RECEP_F1_2"/>
    <property type="match status" value="1"/>
</dbReference>
<dbReference type="EMBL" id="JAODUO010000074">
    <property type="protein sequence ID" value="KAK2190609.1"/>
    <property type="molecule type" value="Genomic_DNA"/>
</dbReference>
<keyword evidence="2 5" id="KW-0812">Transmembrane</keyword>
<dbReference type="PRINTS" id="PR00237">
    <property type="entry name" value="GPCRRHODOPSN"/>
</dbReference>
<evidence type="ECO:0000256" key="1">
    <source>
        <dbReference type="ARBA" id="ARBA00004370"/>
    </source>
</evidence>